<sequence length="254" mass="25479">MALLTPAATNAPTGCSGFGWQNACASNSGSQIDIVGETITPQRPPRGGGNPGGSDSAGPESPSDPEALPPGCTLIGGGFAVCEPVEGEVLPGIPAVTARDVASFAPGGPALAGEPDGVGVVGMPVNFVASASAQSVSGTLFGRPVTVRFTPSAFVFDYGDGTTARSTSGGASWGELGQAQFTPTATSHAYGERGVYQVAVTTEYFAEVDFGVGRWFPVNGPVTSTTAGYPVEVFEVRTALVDKTCDENPAGPAC</sequence>
<dbReference type="InterPro" id="IPR013783">
    <property type="entry name" value="Ig-like_fold"/>
</dbReference>
<evidence type="ECO:0000313" key="3">
    <source>
        <dbReference type="EMBL" id="QEW02864.1"/>
    </source>
</evidence>
<dbReference type="GO" id="GO:0005975">
    <property type="term" value="P:carbohydrate metabolic process"/>
    <property type="evidence" value="ECO:0007669"/>
    <property type="project" value="UniProtKB-ARBA"/>
</dbReference>
<organism evidence="3 4">
    <name type="scientific">Microbacterium lushaniae</name>
    <dbReference type="NCBI Taxonomy" id="2614639"/>
    <lineage>
        <taxon>Bacteria</taxon>
        <taxon>Bacillati</taxon>
        <taxon>Actinomycetota</taxon>
        <taxon>Actinomycetes</taxon>
        <taxon>Micrococcales</taxon>
        <taxon>Microbacteriaceae</taxon>
        <taxon>Microbacterium</taxon>
    </lineage>
</organism>
<dbReference type="KEGG" id="mlz:F6J85_06915"/>
<evidence type="ECO:0000256" key="1">
    <source>
        <dbReference type="SAM" id="MobiDB-lite"/>
    </source>
</evidence>
<reference evidence="4" key="1">
    <citation type="submission" date="2019-09" db="EMBL/GenBank/DDBJ databases">
        <title>Mumia zhuanghuii sp. nov. isolated from the intestinal contents of plateau pika (Ochotona curzoniae) in the Qinghai-Tibet plateau of China.</title>
        <authorList>
            <person name="Tian Z."/>
        </authorList>
    </citation>
    <scope>NUCLEOTIDE SEQUENCE [LARGE SCALE GENOMIC DNA]</scope>
    <source>
        <strain evidence="4">L-031</strain>
    </source>
</reference>
<dbReference type="Gene3D" id="2.60.40.10">
    <property type="entry name" value="Immunoglobulins"/>
    <property type="match status" value="1"/>
</dbReference>
<keyword evidence="4" id="KW-1185">Reference proteome</keyword>
<accession>A0A5J6L2V9</accession>
<evidence type="ECO:0000313" key="4">
    <source>
        <dbReference type="Proteomes" id="UP000325516"/>
    </source>
</evidence>
<gene>
    <name evidence="3" type="ORF">F6J85_06915</name>
</gene>
<name>A0A5J6L2V9_9MICO</name>
<dbReference type="AlphaFoldDB" id="A0A5J6L2V9"/>
<evidence type="ECO:0000259" key="2">
    <source>
        <dbReference type="PROSITE" id="PS50093"/>
    </source>
</evidence>
<dbReference type="InterPro" id="IPR000601">
    <property type="entry name" value="PKD_dom"/>
</dbReference>
<dbReference type="Proteomes" id="UP000325516">
    <property type="component" value="Chromosome"/>
</dbReference>
<dbReference type="RefSeq" id="WP_150924382.1">
    <property type="nucleotide sequence ID" value="NZ_CP044232.1"/>
</dbReference>
<dbReference type="PROSITE" id="PS50093">
    <property type="entry name" value="PKD"/>
    <property type="match status" value="1"/>
</dbReference>
<proteinExistence type="predicted"/>
<feature type="domain" description="PKD" evidence="2">
    <location>
        <begin position="150"/>
        <end position="201"/>
    </location>
</feature>
<dbReference type="EMBL" id="CP044232">
    <property type="protein sequence ID" value="QEW02864.1"/>
    <property type="molecule type" value="Genomic_DNA"/>
</dbReference>
<feature type="region of interest" description="Disordered" evidence="1">
    <location>
        <begin position="38"/>
        <end position="70"/>
    </location>
</feature>
<protein>
    <recommendedName>
        <fullName evidence="2">PKD domain-containing protein</fullName>
    </recommendedName>
</protein>